<dbReference type="PROSITE" id="PS51294">
    <property type="entry name" value="HTH_MYB"/>
    <property type="match status" value="1"/>
</dbReference>
<evidence type="ECO:0000259" key="32">
    <source>
        <dbReference type="PROSITE" id="PS51294"/>
    </source>
</evidence>
<dbReference type="InterPro" id="IPR017930">
    <property type="entry name" value="Myb_dom"/>
</dbReference>
<keyword evidence="10" id="KW-0378">Hydrolase</keyword>
<dbReference type="SUPFAM" id="SSF57610">
    <property type="entry name" value="Thyroglobulin type-1 domain"/>
    <property type="match status" value="1"/>
</dbReference>
<dbReference type="Pfam" id="PF04433">
    <property type="entry name" value="SWIRM"/>
    <property type="match status" value="1"/>
</dbReference>
<name>A0A3M0K6I3_HIRRU</name>
<evidence type="ECO:0000256" key="17">
    <source>
        <dbReference type="ARBA" id="ARBA00023136"/>
    </source>
</evidence>
<dbReference type="PROSITE" id="PS00484">
    <property type="entry name" value="THYROGLOBULIN_1_1"/>
    <property type="match status" value="1"/>
</dbReference>
<feature type="region of interest" description="Disordered" evidence="25">
    <location>
        <begin position="192"/>
        <end position="219"/>
    </location>
</feature>
<dbReference type="InterPro" id="IPR000716">
    <property type="entry name" value="Thyroglobulin_1"/>
</dbReference>
<dbReference type="GO" id="GO:0003677">
    <property type="term" value="F:DNA binding"/>
    <property type="evidence" value="ECO:0007669"/>
    <property type="project" value="UniProtKB-KW"/>
</dbReference>
<feature type="compositionally biased region" description="Polar residues" evidence="25">
    <location>
        <begin position="198"/>
        <end position="208"/>
    </location>
</feature>
<dbReference type="STRING" id="333673.A0A3M0K6I3"/>
<dbReference type="InterPro" id="IPR009057">
    <property type="entry name" value="Homeodomain-like_sf"/>
</dbReference>
<keyword evidence="9" id="KW-0833">Ubl conjugation pathway</keyword>
<evidence type="ECO:0000256" key="7">
    <source>
        <dbReference type="ARBA" id="ARBA00022723"/>
    </source>
</evidence>
<dbReference type="FunFam" id="1.10.10.60:FF:000151">
    <property type="entry name" value="histone H2A deubiquitinase MYSM1 isoform X2"/>
    <property type="match status" value="1"/>
</dbReference>
<evidence type="ECO:0000256" key="19">
    <source>
        <dbReference type="ARBA" id="ARBA00023159"/>
    </source>
</evidence>
<dbReference type="GO" id="GO:0016020">
    <property type="term" value="C:membrane"/>
    <property type="evidence" value="ECO:0007669"/>
    <property type="project" value="UniProtKB-SubCell"/>
</dbReference>
<dbReference type="SMART" id="SM00211">
    <property type="entry name" value="TY"/>
    <property type="match status" value="1"/>
</dbReference>
<dbReference type="CDD" id="cd00167">
    <property type="entry name" value="SANT"/>
    <property type="match status" value="1"/>
</dbReference>
<dbReference type="SMART" id="SM00232">
    <property type="entry name" value="JAB_MPN"/>
    <property type="match status" value="1"/>
</dbReference>
<keyword evidence="15" id="KW-0482">Metalloprotease</keyword>
<feature type="domain" description="Thyroglobulin type-1" evidence="30">
    <location>
        <begin position="639"/>
        <end position="712"/>
    </location>
</feature>
<evidence type="ECO:0000313" key="33">
    <source>
        <dbReference type="EMBL" id="RMC08735.1"/>
    </source>
</evidence>
<dbReference type="Proteomes" id="UP000269221">
    <property type="component" value="Unassembled WGS sequence"/>
</dbReference>
<dbReference type="SMART" id="SM00717">
    <property type="entry name" value="SANT"/>
    <property type="match status" value="1"/>
</dbReference>
<feature type="transmembrane region" description="Helical" evidence="26">
    <location>
        <begin position="838"/>
        <end position="863"/>
    </location>
</feature>
<dbReference type="GO" id="GO:0046872">
    <property type="term" value="F:metal ion binding"/>
    <property type="evidence" value="ECO:0007669"/>
    <property type="project" value="UniProtKB-KW"/>
</dbReference>
<keyword evidence="22" id="KW-0539">Nucleus</keyword>
<evidence type="ECO:0000256" key="12">
    <source>
        <dbReference type="ARBA" id="ARBA00022853"/>
    </source>
</evidence>
<dbReference type="GO" id="GO:0006508">
    <property type="term" value="P:proteolysis"/>
    <property type="evidence" value="ECO:0007669"/>
    <property type="project" value="UniProtKB-KW"/>
</dbReference>
<evidence type="ECO:0000259" key="27">
    <source>
        <dbReference type="PROSITE" id="PS50090"/>
    </source>
</evidence>
<keyword evidence="20" id="KW-0804">Transcription</keyword>
<dbReference type="PROSITE" id="PS51162">
    <property type="entry name" value="THYROGLOBULIN_1_2"/>
    <property type="match status" value="1"/>
</dbReference>
<comment type="similarity">
    <text evidence="3">Belongs to the peptidase M67A family. MYSM1 subfamily.</text>
</comment>
<evidence type="ECO:0000256" key="15">
    <source>
        <dbReference type="ARBA" id="ARBA00023049"/>
    </source>
</evidence>
<dbReference type="GO" id="GO:0008237">
    <property type="term" value="F:metallopeptidase activity"/>
    <property type="evidence" value="ECO:0007669"/>
    <property type="project" value="UniProtKB-KW"/>
</dbReference>
<keyword evidence="13 26" id="KW-1133">Transmembrane helix</keyword>
<dbReference type="Gene3D" id="3.40.140.10">
    <property type="entry name" value="Cytidine Deaminase, domain 2"/>
    <property type="match status" value="1"/>
</dbReference>
<comment type="subcellular location">
    <subcellularLocation>
        <location evidence="2">Membrane</location>
        <topology evidence="2">Single-pass type I membrane protein</topology>
    </subcellularLocation>
    <subcellularLocation>
        <location evidence="1">Nucleus</location>
    </subcellularLocation>
</comment>
<feature type="domain" description="HTH myb-type" evidence="32">
    <location>
        <begin position="59"/>
        <end position="106"/>
    </location>
</feature>
<evidence type="ECO:0000259" key="31">
    <source>
        <dbReference type="PROSITE" id="PS51293"/>
    </source>
</evidence>
<dbReference type="InterPro" id="IPR000555">
    <property type="entry name" value="JAMM/MPN+_dom"/>
</dbReference>
<dbReference type="InterPro" id="IPR049420">
    <property type="entry name" value="EPCAM-Trop-2_C"/>
</dbReference>
<dbReference type="InterPro" id="IPR017884">
    <property type="entry name" value="SANT_dom"/>
</dbReference>
<evidence type="ECO:0000256" key="26">
    <source>
        <dbReference type="SAM" id="Phobius"/>
    </source>
</evidence>
<keyword evidence="34" id="KW-1185">Reference proteome</keyword>
<dbReference type="Pfam" id="PF21283">
    <property type="entry name" value="EPCAM-Trop-2_C"/>
    <property type="match status" value="1"/>
</dbReference>
<dbReference type="Pfam" id="PF18635">
    <property type="entry name" value="EpCAM_N"/>
    <property type="match status" value="1"/>
</dbReference>
<evidence type="ECO:0000256" key="25">
    <source>
        <dbReference type="SAM" id="MobiDB-lite"/>
    </source>
</evidence>
<keyword evidence="17 26" id="KW-0472">Membrane</keyword>
<dbReference type="CDD" id="cd08067">
    <property type="entry name" value="MPN_2A_DUB"/>
    <property type="match status" value="1"/>
</dbReference>
<evidence type="ECO:0000256" key="16">
    <source>
        <dbReference type="ARBA" id="ARBA00023125"/>
    </source>
</evidence>
<reference evidence="33 34" key="1">
    <citation type="submission" date="2018-07" db="EMBL/GenBank/DDBJ databases">
        <title>A high quality draft genome assembly of the barn swallow (H. rustica rustica).</title>
        <authorList>
            <person name="Formenti G."/>
            <person name="Chiara M."/>
            <person name="Poveda L."/>
            <person name="Francoijs K.-J."/>
            <person name="Bonisoli-Alquati A."/>
            <person name="Canova L."/>
            <person name="Gianfranceschi L."/>
            <person name="Horner D.S."/>
            <person name="Saino N."/>
        </authorList>
    </citation>
    <scope>NUCLEOTIDE SEQUENCE [LARGE SCALE GENOMIC DNA]</scope>
    <source>
        <strain evidence="33">Chelidonia</strain>
        <tissue evidence="33">Blood</tissue>
    </source>
</reference>
<keyword evidence="16" id="KW-0238">DNA-binding</keyword>
<keyword evidence="7" id="KW-0479">Metal-binding</keyword>
<dbReference type="PROSITE" id="PS50090">
    <property type="entry name" value="MYB_LIKE"/>
    <property type="match status" value="1"/>
</dbReference>
<evidence type="ECO:0000256" key="4">
    <source>
        <dbReference type="ARBA" id="ARBA00007669"/>
    </source>
</evidence>
<dbReference type="PANTHER" id="PTHR14168">
    <property type="entry name" value="TUMOR-ASSOCIATED CALCIUM SIGNAL TRANSDUCER"/>
    <property type="match status" value="1"/>
</dbReference>
<keyword evidence="8" id="KW-0732">Signal</keyword>
<feature type="domain" description="MPN" evidence="28">
    <location>
        <begin position="440"/>
        <end position="572"/>
    </location>
</feature>
<evidence type="ECO:0000313" key="34">
    <source>
        <dbReference type="Proteomes" id="UP000269221"/>
    </source>
</evidence>
<dbReference type="InterPro" id="IPR036388">
    <property type="entry name" value="WH-like_DNA-bd_sf"/>
</dbReference>
<keyword evidence="18" id="KW-1015">Disulfide bond</keyword>
<dbReference type="OrthoDB" id="7464992at2759"/>
<dbReference type="Gene3D" id="1.10.10.60">
    <property type="entry name" value="Homeodomain-like"/>
    <property type="match status" value="1"/>
</dbReference>
<evidence type="ECO:0000259" key="28">
    <source>
        <dbReference type="PROSITE" id="PS50249"/>
    </source>
</evidence>
<dbReference type="Pfam" id="PF01398">
    <property type="entry name" value="JAB"/>
    <property type="match status" value="1"/>
</dbReference>
<keyword evidence="21" id="KW-0325">Glycoprotein</keyword>
<evidence type="ECO:0000256" key="21">
    <source>
        <dbReference type="ARBA" id="ARBA00023180"/>
    </source>
</evidence>
<feature type="region of interest" description="Disordered" evidence="25">
    <location>
        <begin position="106"/>
        <end position="139"/>
    </location>
</feature>
<dbReference type="InterPro" id="IPR036857">
    <property type="entry name" value="Thyroglobulin_1_sf"/>
</dbReference>
<dbReference type="Gene3D" id="4.10.800.10">
    <property type="entry name" value="Thyroglobulin type-1"/>
    <property type="match status" value="1"/>
</dbReference>
<dbReference type="AlphaFoldDB" id="A0A3M0K6I3"/>
<evidence type="ECO:0000259" key="30">
    <source>
        <dbReference type="PROSITE" id="PS51162"/>
    </source>
</evidence>
<dbReference type="PROSITE" id="PS51293">
    <property type="entry name" value="SANT"/>
    <property type="match status" value="1"/>
</dbReference>
<evidence type="ECO:0000256" key="24">
    <source>
        <dbReference type="PROSITE-ProRule" id="PRU00500"/>
    </source>
</evidence>
<organism evidence="33 34">
    <name type="scientific">Hirundo rustica rustica</name>
    <dbReference type="NCBI Taxonomy" id="333673"/>
    <lineage>
        <taxon>Eukaryota</taxon>
        <taxon>Metazoa</taxon>
        <taxon>Chordata</taxon>
        <taxon>Craniata</taxon>
        <taxon>Vertebrata</taxon>
        <taxon>Euteleostomi</taxon>
        <taxon>Archelosauria</taxon>
        <taxon>Archosauria</taxon>
        <taxon>Dinosauria</taxon>
        <taxon>Saurischia</taxon>
        <taxon>Theropoda</taxon>
        <taxon>Coelurosauria</taxon>
        <taxon>Aves</taxon>
        <taxon>Neognathae</taxon>
        <taxon>Neoaves</taxon>
        <taxon>Telluraves</taxon>
        <taxon>Australaves</taxon>
        <taxon>Passeriformes</taxon>
        <taxon>Sylvioidea</taxon>
        <taxon>Hirundinidae</taxon>
        <taxon>Hirundo</taxon>
    </lineage>
</organism>
<dbReference type="InterPro" id="IPR041630">
    <property type="entry name" value="EpCAM_N"/>
</dbReference>
<dbReference type="InterPro" id="IPR037518">
    <property type="entry name" value="MPN"/>
</dbReference>
<keyword evidence="6 26" id="KW-0812">Transmembrane</keyword>
<evidence type="ECO:0000256" key="5">
    <source>
        <dbReference type="ARBA" id="ARBA00022670"/>
    </source>
</evidence>
<evidence type="ECO:0000256" key="9">
    <source>
        <dbReference type="ARBA" id="ARBA00022786"/>
    </source>
</evidence>
<comment type="similarity">
    <text evidence="4">Belongs to the EPCAM family.</text>
</comment>
<dbReference type="GO" id="GO:0006325">
    <property type="term" value="P:chromatin organization"/>
    <property type="evidence" value="ECO:0007669"/>
    <property type="project" value="UniProtKB-KW"/>
</dbReference>
<evidence type="ECO:0000256" key="2">
    <source>
        <dbReference type="ARBA" id="ARBA00004479"/>
    </source>
</evidence>
<dbReference type="PANTHER" id="PTHR14168:SF5">
    <property type="entry name" value="TUMOR-ASSOCIATED CALCIUM SIGNAL TRANSDUCER 2"/>
    <property type="match status" value="1"/>
</dbReference>
<dbReference type="InterPro" id="IPR007526">
    <property type="entry name" value="SWIRM"/>
</dbReference>
<comment type="caution">
    <text evidence="33">The sequence shown here is derived from an EMBL/GenBank/DDBJ whole genome shotgun (WGS) entry which is preliminary data.</text>
</comment>
<feature type="compositionally biased region" description="Basic and acidic residues" evidence="25">
    <location>
        <begin position="107"/>
        <end position="116"/>
    </location>
</feature>
<dbReference type="CDD" id="cd00191">
    <property type="entry name" value="TY"/>
    <property type="match status" value="1"/>
</dbReference>
<feature type="domain" description="SANT" evidence="31">
    <location>
        <begin position="59"/>
        <end position="106"/>
    </location>
</feature>
<evidence type="ECO:0000256" key="8">
    <source>
        <dbReference type="ARBA" id="ARBA00022729"/>
    </source>
</evidence>
<evidence type="ECO:0000256" key="23">
    <source>
        <dbReference type="ARBA" id="ARBA00032256"/>
    </source>
</evidence>
<keyword evidence="19" id="KW-0010">Activator</keyword>
<feature type="domain" description="Myb-like" evidence="27">
    <location>
        <begin position="59"/>
        <end position="102"/>
    </location>
</feature>
<dbReference type="Gene3D" id="1.10.10.10">
    <property type="entry name" value="Winged helix-like DNA-binding domain superfamily/Winged helix DNA-binding domain"/>
    <property type="match status" value="1"/>
</dbReference>
<evidence type="ECO:0000256" key="22">
    <source>
        <dbReference type="ARBA" id="ARBA00023242"/>
    </source>
</evidence>
<keyword evidence="12" id="KW-0156">Chromatin regulator</keyword>
<evidence type="ECO:0000256" key="20">
    <source>
        <dbReference type="ARBA" id="ARBA00023163"/>
    </source>
</evidence>
<keyword evidence="5" id="KW-0645">Protease</keyword>
<evidence type="ECO:0000256" key="14">
    <source>
        <dbReference type="ARBA" id="ARBA00023015"/>
    </source>
</evidence>
<sequence>MAAAEEPEVDIEGDPAAAPGYYLSNKSLSEKIWINQKEVEKRSVKRVRSPTKSPGCSLKWTSEEKELFEQGLVKFGRRWTNIAKLIGTRTVLQVKSYARQYFRNKAKNGDSEKEEQSQCGSSLPMEDGPGVEAGNLRGRADPNLNAVKIEKLSDDEEVDITDDMDELLTPAFQQETGKSELSVIPKSPVEETKAVEQGFSSAGHSSATALPKEDPQHTRPETVDALVFPAVAATCSQHLNGDKSVNLDYQQYKSFLEKAEQGGPVTCRGTAQGADRELSEEQRDLADNGLLFPSPCQVDEDHQEEAEELKPPDQEVEVDRSIILEEEKQAIPEFFEGRQAKTPERYLKIRNYILDQWERCKPKYLNKTSVRPGLKNCGDVNCIGRIHTYLELIGAINFGCEQAVYNRPQPADRSRCREGKDTVEAYQLAQRLQSMEPFQVKVSSEALLIMDLHSHVSLAEVIGLLGGRYSEADKIVEVCAAEPCNSLSTGLQCEMDPVSQTQASESLAARGFQVIGWYHSHPAFDPNPSIRDIDTQAKYQSYFSRGGAMFIGMIISPYNRNNPLPYSQITCLVISEEISSDGSYPFGVHEEDFGQVASPANDSCTCATNKWAVCAQDGPGNCTCSLAGSDHPVDCSTLTSKCFLMKAEMMPLKEKRLWRPPHGVSDSDGIYNPDCEDSGAFKAKQCNQSSTCWCVNTAGVRRTEKGGRSLSCSELVRTRWIYIELTHKRRPNAFRVADVTKALTQLFESRYKLHPKYIAAVKYDPPLIQIRLHQNEKPRWDVDIADAAYYFEKDVNNDSVFHSNSKLTVSVNGDALAIEKLWIYYVDEKAPEFCMRQLAAGISAVVTVVLLTAGIGIAALLILRWLRTRTYKKFECKEMREIKATSLEVP</sequence>
<evidence type="ECO:0000256" key="1">
    <source>
        <dbReference type="ARBA" id="ARBA00004123"/>
    </source>
</evidence>
<feature type="domain" description="SWIRM" evidence="29">
    <location>
        <begin position="309"/>
        <end position="407"/>
    </location>
</feature>
<dbReference type="SUPFAM" id="SSF46689">
    <property type="entry name" value="Homeodomain-like"/>
    <property type="match status" value="2"/>
</dbReference>
<dbReference type="GO" id="GO:0005634">
    <property type="term" value="C:nucleus"/>
    <property type="evidence" value="ECO:0007669"/>
    <property type="project" value="UniProtKB-SubCell"/>
</dbReference>
<comment type="caution">
    <text evidence="24">Lacks conserved residue(s) required for the propagation of feature annotation.</text>
</comment>
<dbReference type="FunFam" id="1.10.10.10:FF:000193">
    <property type="entry name" value="histone H2A deubiquitinase MYSM1 isoform X1"/>
    <property type="match status" value="1"/>
</dbReference>
<proteinExistence type="inferred from homology"/>
<evidence type="ECO:0000256" key="13">
    <source>
        <dbReference type="ARBA" id="ARBA00022989"/>
    </source>
</evidence>
<evidence type="ECO:0000256" key="3">
    <source>
        <dbReference type="ARBA" id="ARBA00007194"/>
    </source>
</evidence>
<dbReference type="InterPro" id="IPR043406">
    <property type="entry name" value="EPCAM/Trop-2"/>
</dbReference>
<protein>
    <recommendedName>
        <fullName evidence="23">Myb-like, SWIRM and MPN domain-containing protein 1</fullName>
    </recommendedName>
</protein>
<keyword evidence="11" id="KW-0862">Zinc</keyword>
<evidence type="ECO:0000256" key="18">
    <source>
        <dbReference type="ARBA" id="ARBA00023157"/>
    </source>
</evidence>
<dbReference type="PROSITE" id="PS50934">
    <property type="entry name" value="SWIRM"/>
    <property type="match status" value="1"/>
</dbReference>
<accession>A0A3M0K6I3</accession>
<gene>
    <name evidence="33" type="ORF">DUI87_14984</name>
</gene>
<dbReference type="InterPro" id="IPR001005">
    <property type="entry name" value="SANT/Myb"/>
</dbReference>
<dbReference type="EMBL" id="QRBI01000117">
    <property type="protein sequence ID" value="RMC08735.1"/>
    <property type="molecule type" value="Genomic_DNA"/>
</dbReference>
<dbReference type="Pfam" id="PF00086">
    <property type="entry name" value="Thyroglobulin_1"/>
    <property type="match status" value="1"/>
</dbReference>
<dbReference type="FunFam" id="3.40.140.10:FF:000018">
    <property type="entry name" value="histone H2A deubiquitinase MYSM1 isoform X2"/>
    <property type="match status" value="1"/>
</dbReference>
<evidence type="ECO:0000256" key="11">
    <source>
        <dbReference type="ARBA" id="ARBA00022833"/>
    </source>
</evidence>
<evidence type="ECO:0000259" key="29">
    <source>
        <dbReference type="PROSITE" id="PS50934"/>
    </source>
</evidence>
<dbReference type="PROSITE" id="PS50249">
    <property type="entry name" value="MPN"/>
    <property type="match status" value="1"/>
</dbReference>
<dbReference type="Pfam" id="PF00249">
    <property type="entry name" value="Myb_DNA-binding"/>
    <property type="match status" value="1"/>
</dbReference>
<dbReference type="SUPFAM" id="SSF102712">
    <property type="entry name" value="JAB1/MPN domain"/>
    <property type="match status" value="1"/>
</dbReference>
<evidence type="ECO:0000256" key="10">
    <source>
        <dbReference type="ARBA" id="ARBA00022801"/>
    </source>
</evidence>
<evidence type="ECO:0000256" key="6">
    <source>
        <dbReference type="ARBA" id="ARBA00022692"/>
    </source>
</evidence>
<keyword evidence="14" id="KW-0805">Transcription regulation</keyword>